<keyword evidence="4" id="KW-1185">Reference proteome</keyword>
<protein>
    <submittedName>
        <fullName evidence="3">Nuclear transport factor 2 family protein</fullName>
    </submittedName>
</protein>
<dbReference type="EMBL" id="NWVD01000002">
    <property type="protein sequence ID" value="PCG09527.1"/>
    <property type="molecule type" value="Genomic_DNA"/>
</dbReference>
<organism evidence="3 4">
    <name type="scientific">Sphingomonas ginsenosidimutans</name>
    <dbReference type="NCBI Taxonomy" id="862134"/>
    <lineage>
        <taxon>Bacteria</taxon>
        <taxon>Pseudomonadati</taxon>
        <taxon>Pseudomonadota</taxon>
        <taxon>Alphaproteobacteria</taxon>
        <taxon>Sphingomonadales</taxon>
        <taxon>Sphingomonadaceae</taxon>
        <taxon>Sphingomonas</taxon>
    </lineage>
</organism>
<feature type="region of interest" description="Disordered" evidence="1">
    <location>
        <begin position="1"/>
        <end position="23"/>
    </location>
</feature>
<accession>A0A2A4I0T3</accession>
<sequence length="169" mass="18211">MGGGELRVGAEEPAGPLPGGRRVTPARQLAERFGDPAAMRSLYAPDVVWLISASLGVPRLEGVEAVAAFNMQVWTEHHRPDCTVTILDEAGDDHRSAVRFTYRAWSHFRGDWYENEYSLFVRADDAGIRHVAEAFDTAATIDFLAGRAAGSAWATVGGDAGDRVGALGR</sequence>
<dbReference type="Proteomes" id="UP000218784">
    <property type="component" value="Unassembled WGS sequence"/>
</dbReference>
<gene>
    <name evidence="3" type="ORF">COA17_06550</name>
</gene>
<dbReference type="Gene3D" id="3.10.450.50">
    <property type="match status" value="1"/>
</dbReference>
<reference evidence="3 4" key="1">
    <citation type="submission" date="2017-09" db="EMBL/GenBank/DDBJ databases">
        <title>Sphingomonas ginsenosidimutans KACC 14949, whole genome shotgun sequence.</title>
        <authorList>
            <person name="Feng G."/>
            <person name="Zhu H."/>
        </authorList>
    </citation>
    <scope>NUCLEOTIDE SEQUENCE [LARGE SCALE GENOMIC DNA]</scope>
    <source>
        <strain evidence="3 4">KACC 14949</strain>
    </source>
</reference>
<evidence type="ECO:0000259" key="2">
    <source>
        <dbReference type="Pfam" id="PF12680"/>
    </source>
</evidence>
<dbReference type="AlphaFoldDB" id="A0A2A4I0T3"/>
<evidence type="ECO:0000313" key="4">
    <source>
        <dbReference type="Proteomes" id="UP000218784"/>
    </source>
</evidence>
<dbReference type="Pfam" id="PF12680">
    <property type="entry name" value="SnoaL_2"/>
    <property type="match status" value="1"/>
</dbReference>
<dbReference type="InterPro" id="IPR032710">
    <property type="entry name" value="NTF2-like_dom_sf"/>
</dbReference>
<comment type="caution">
    <text evidence="3">The sequence shown here is derived from an EMBL/GenBank/DDBJ whole genome shotgun (WGS) entry which is preliminary data.</text>
</comment>
<name>A0A2A4I0T3_9SPHN</name>
<dbReference type="SUPFAM" id="SSF54427">
    <property type="entry name" value="NTF2-like"/>
    <property type="match status" value="1"/>
</dbReference>
<dbReference type="InterPro" id="IPR037401">
    <property type="entry name" value="SnoaL-like"/>
</dbReference>
<evidence type="ECO:0000256" key="1">
    <source>
        <dbReference type="SAM" id="MobiDB-lite"/>
    </source>
</evidence>
<feature type="domain" description="SnoaL-like" evidence="2">
    <location>
        <begin position="34"/>
        <end position="127"/>
    </location>
</feature>
<proteinExistence type="predicted"/>
<evidence type="ECO:0000313" key="3">
    <source>
        <dbReference type="EMBL" id="PCG09527.1"/>
    </source>
</evidence>